<gene>
    <name evidence="1" type="ORF">SAMN05192551_10880</name>
</gene>
<dbReference type="STRING" id="69895.SAMN05192551_10880"/>
<evidence type="ECO:0000313" key="1">
    <source>
        <dbReference type="EMBL" id="SFI20325.1"/>
    </source>
</evidence>
<dbReference type="Proteomes" id="UP000199287">
    <property type="component" value="Unassembled WGS sequence"/>
</dbReference>
<sequence length="98" mass="11350">MLDKTPKALQPTLKEDLRQLYEAIDMESARKMRDQILVKYETKASKAAALLDEASAIRLLGALLMEQSEKWQTGRKYFEMDQYHQMIKEQTAVETKVA</sequence>
<keyword evidence="2" id="KW-1185">Reference proteome</keyword>
<evidence type="ECO:0000313" key="2">
    <source>
        <dbReference type="Proteomes" id="UP000199287"/>
    </source>
</evidence>
<proteinExistence type="predicted"/>
<accession>A0A1I3G9X5</accession>
<organism evidence="1 2">
    <name type="scientific">Tindallia magadiensis</name>
    <dbReference type="NCBI Taxonomy" id="69895"/>
    <lineage>
        <taxon>Bacteria</taxon>
        <taxon>Bacillati</taxon>
        <taxon>Bacillota</taxon>
        <taxon>Clostridia</taxon>
        <taxon>Peptostreptococcales</taxon>
        <taxon>Tindalliaceae</taxon>
        <taxon>Tindallia</taxon>
    </lineage>
</organism>
<reference evidence="2" key="1">
    <citation type="submission" date="2016-10" db="EMBL/GenBank/DDBJ databases">
        <authorList>
            <person name="Varghese N."/>
            <person name="Submissions S."/>
        </authorList>
    </citation>
    <scope>NUCLEOTIDE SEQUENCE [LARGE SCALE GENOMIC DNA]</scope>
    <source>
        <strain evidence="2">Z-7934</strain>
    </source>
</reference>
<dbReference type="EMBL" id="FOQA01000008">
    <property type="protein sequence ID" value="SFI20325.1"/>
    <property type="molecule type" value="Genomic_DNA"/>
</dbReference>
<dbReference type="AlphaFoldDB" id="A0A1I3G9X5"/>
<name>A0A1I3G9X5_9FIRM</name>
<protein>
    <submittedName>
        <fullName evidence="1">Transposase, Mutator family</fullName>
    </submittedName>
</protein>